<dbReference type="EMBL" id="CAXLJM020000062">
    <property type="protein sequence ID" value="CAL8120321.1"/>
    <property type="molecule type" value="Genomic_DNA"/>
</dbReference>
<feature type="region of interest" description="Disordered" evidence="1">
    <location>
        <begin position="37"/>
        <end position="79"/>
    </location>
</feature>
<keyword evidence="3" id="KW-1185">Reference proteome</keyword>
<evidence type="ECO:0000313" key="2">
    <source>
        <dbReference type="EMBL" id="CAL8120321.1"/>
    </source>
</evidence>
<name>A0ABP1R607_9HEXA</name>
<evidence type="ECO:0000256" key="1">
    <source>
        <dbReference type="SAM" id="MobiDB-lite"/>
    </source>
</evidence>
<proteinExistence type="predicted"/>
<feature type="region of interest" description="Disordered" evidence="1">
    <location>
        <begin position="1"/>
        <end position="25"/>
    </location>
</feature>
<evidence type="ECO:0000313" key="3">
    <source>
        <dbReference type="Proteomes" id="UP001642540"/>
    </source>
</evidence>
<protein>
    <submittedName>
        <fullName evidence="2">Uncharacterized protein</fullName>
    </submittedName>
</protein>
<gene>
    <name evidence="2" type="ORF">ODALV1_LOCUS18946</name>
</gene>
<organism evidence="2 3">
    <name type="scientific">Orchesella dallaii</name>
    <dbReference type="NCBI Taxonomy" id="48710"/>
    <lineage>
        <taxon>Eukaryota</taxon>
        <taxon>Metazoa</taxon>
        <taxon>Ecdysozoa</taxon>
        <taxon>Arthropoda</taxon>
        <taxon>Hexapoda</taxon>
        <taxon>Collembola</taxon>
        <taxon>Entomobryomorpha</taxon>
        <taxon>Entomobryoidea</taxon>
        <taxon>Orchesellidae</taxon>
        <taxon>Orchesellinae</taxon>
        <taxon>Orchesella</taxon>
    </lineage>
</organism>
<comment type="caution">
    <text evidence="2">The sequence shown here is derived from an EMBL/GenBank/DDBJ whole genome shotgun (WGS) entry which is preliminary data.</text>
</comment>
<sequence>MFGNVEPDGLKGPAPVKAPGKDEQEGCKALLKKALEPVQPQVEVSQEGLAENGPSAPQKKQQGGTGTGNADEAGGNLQSASIEAVDPTCNSACSSSKLRLYANYDFGNFNSNKV</sequence>
<dbReference type="Proteomes" id="UP001642540">
    <property type="component" value="Unassembled WGS sequence"/>
</dbReference>
<accession>A0ABP1R607</accession>
<reference evidence="2 3" key="1">
    <citation type="submission" date="2024-08" db="EMBL/GenBank/DDBJ databases">
        <authorList>
            <person name="Cucini C."/>
            <person name="Frati F."/>
        </authorList>
    </citation>
    <scope>NUCLEOTIDE SEQUENCE [LARGE SCALE GENOMIC DNA]</scope>
</reference>